<dbReference type="EMBL" id="FNOM01000009">
    <property type="protein sequence ID" value="SDX51923.1"/>
    <property type="molecule type" value="Genomic_DNA"/>
</dbReference>
<dbReference type="PROSITE" id="PS51318">
    <property type="entry name" value="TAT"/>
    <property type="match status" value="1"/>
</dbReference>
<sequence>MTSPTLRTPHPTHLTTSNRRNFMAGGAALALLAACGNPVGGTGAARLDARVDASRDFLMQNYPGMRELFDKAHGILYIPVVTEAGLFVGGSYGQGALRINNVTVDYFAATRASVGFQIGAQQYAHALFFMTSQALTEFRQSEGWAGSADLRYALPDRGGSMGAETTTQFAPVVAVVFGQAGLIAGASLAGVRYNRIIP</sequence>
<dbReference type="Proteomes" id="UP000198539">
    <property type="component" value="Unassembled WGS sequence"/>
</dbReference>
<protein>
    <submittedName>
        <fullName evidence="2">Las17-binding protein actin regulator</fullName>
    </submittedName>
</protein>
<dbReference type="RefSeq" id="WP_223814274.1">
    <property type="nucleotide sequence ID" value="NZ_CP061498.1"/>
</dbReference>
<keyword evidence="3" id="KW-1185">Reference proteome</keyword>
<gene>
    <name evidence="2" type="ORF">SAMN04488238_109115</name>
</gene>
<organism evidence="2 3">
    <name type="scientific">Roseicitreum antarcticum</name>
    <dbReference type="NCBI Taxonomy" id="564137"/>
    <lineage>
        <taxon>Bacteria</taxon>
        <taxon>Pseudomonadati</taxon>
        <taxon>Pseudomonadota</taxon>
        <taxon>Alphaproteobacteria</taxon>
        <taxon>Rhodobacterales</taxon>
        <taxon>Paracoccaceae</taxon>
        <taxon>Roseicitreum</taxon>
    </lineage>
</organism>
<dbReference type="PROSITE" id="PS51257">
    <property type="entry name" value="PROKAR_LIPOPROTEIN"/>
    <property type="match status" value="1"/>
</dbReference>
<accession>A0A1H3CCS5</accession>
<dbReference type="AlphaFoldDB" id="A0A1H3CCS5"/>
<name>A0A1H3CCS5_9RHOB</name>
<reference evidence="2 3" key="1">
    <citation type="submission" date="2016-10" db="EMBL/GenBank/DDBJ databases">
        <authorList>
            <person name="de Groot N.N."/>
        </authorList>
    </citation>
    <scope>NUCLEOTIDE SEQUENCE [LARGE SCALE GENOMIC DNA]</scope>
    <source>
        <strain evidence="2 3">CGMCC 1.8894</strain>
    </source>
</reference>
<dbReference type="InterPro" id="IPR007461">
    <property type="entry name" value="Ysc84_actin-binding"/>
</dbReference>
<evidence type="ECO:0000259" key="1">
    <source>
        <dbReference type="Pfam" id="PF04366"/>
    </source>
</evidence>
<proteinExistence type="predicted"/>
<evidence type="ECO:0000313" key="2">
    <source>
        <dbReference type="EMBL" id="SDX51923.1"/>
    </source>
</evidence>
<dbReference type="InterPro" id="IPR006311">
    <property type="entry name" value="TAT_signal"/>
</dbReference>
<dbReference type="STRING" id="564137.SAMN04488238_109115"/>
<feature type="domain" description="Ysc84 actin-binding" evidence="1">
    <location>
        <begin position="111"/>
        <end position="192"/>
    </location>
</feature>
<evidence type="ECO:0000313" key="3">
    <source>
        <dbReference type="Proteomes" id="UP000198539"/>
    </source>
</evidence>
<dbReference type="Pfam" id="PF04366">
    <property type="entry name" value="Ysc84"/>
    <property type="match status" value="1"/>
</dbReference>